<dbReference type="Pfam" id="PF01055">
    <property type="entry name" value="Glyco_hydro_31_2nd"/>
    <property type="match status" value="1"/>
</dbReference>
<name>A0AA38HPW2_9CUCU</name>
<feature type="domain" description="Glycoside hydrolase family 31 N-terminal" evidence="13">
    <location>
        <begin position="74"/>
        <end position="251"/>
    </location>
</feature>
<dbReference type="GO" id="GO:0005783">
    <property type="term" value="C:endoplasmic reticulum"/>
    <property type="evidence" value="ECO:0007669"/>
    <property type="project" value="UniProtKB-SubCell"/>
</dbReference>
<gene>
    <name evidence="15" type="ORF">Zmor_027195</name>
</gene>
<dbReference type="CDD" id="cd06603">
    <property type="entry name" value="GH31_GANC_GANAB_alpha"/>
    <property type="match status" value="1"/>
</dbReference>
<dbReference type="Gene3D" id="3.20.20.80">
    <property type="entry name" value="Glycosidases"/>
    <property type="match status" value="2"/>
</dbReference>
<dbReference type="InterPro" id="IPR017853">
    <property type="entry name" value="GH"/>
</dbReference>
<proteinExistence type="inferred from homology"/>
<comment type="similarity">
    <text evidence="3 10">Belongs to the glycosyl hydrolase 31 family.</text>
</comment>
<dbReference type="Pfam" id="PF21365">
    <property type="entry name" value="Glyco_hydro_31_3rd"/>
    <property type="match status" value="1"/>
</dbReference>
<organism evidence="15 16">
    <name type="scientific">Zophobas morio</name>
    <dbReference type="NCBI Taxonomy" id="2755281"/>
    <lineage>
        <taxon>Eukaryota</taxon>
        <taxon>Metazoa</taxon>
        <taxon>Ecdysozoa</taxon>
        <taxon>Arthropoda</taxon>
        <taxon>Hexapoda</taxon>
        <taxon>Insecta</taxon>
        <taxon>Pterygota</taxon>
        <taxon>Neoptera</taxon>
        <taxon>Endopterygota</taxon>
        <taxon>Coleoptera</taxon>
        <taxon>Polyphaga</taxon>
        <taxon>Cucujiformia</taxon>
        <taxon>Tenebrionidae</taxon>
        <taxon>Zophobas</taxon>
    </lineage>
</organism>
<evidence type="ECO:0000256" key="7">
    <source>
        <dbReference type="ARBA" id="ARBA00023180"/>
    </source>
</evidence>
<dbReference type="GO" id="GO:0005975">
    <property type="term" value="P:carbohydrate metabolic process"/>
    <property type="evidence" value="ECO:0007669"/>
    <property type="project" value="InterPro"/>
</dbReference>
<evidence type="ECO:0000259" key="12">
    <source>
        <dbReference type="Pfam" id="PF01055"/>
    </source>
</evidence>
<feature type="chain" id="PRO_5041264279" description="Glucosidase II subunit alpha" evidence="11">
    <location>
        <begin position="18"/>
        <end position="852"/>
    </location>
</feature>
<comment type="pathway">
    <text evidence="2">Glycan metabolism; N-glycan metabolism.</text>
</comment>
<dbReference type="AlphaFoldDB" id="A0AA38HPW2"/>
<reference evidence="15" key="1">
    <citation type="journal article" date="2023" name="G3 (Bethesda)">
        <title>Whole genome assemblies of Zophobas morio and Tenebrio molitor.</title>
        <authorList>
            <person name="Kaur S."/>
            <person name="Stinson S.A."/>
            <person name="diCenzo G.C."/>
        </authorList>
    </citation>
    <scope>NUCLEOTIDE SEQUENCE</scope>
    <source>
        <strain evidence="15">QUZm001</strain>
    </source>
</reference>
<dbReference type="InterPro" id="IPR000322">
    <property type="entry name" value="Glyco_hydro_31_TIM"/>
</dbReference>
<dbReference type="Pfam" id="PF13802">
    <property type="entry name" value="Gal_mutarotas_2"/>
    <property type="match status" value="1"/>
</dbReference>
<dbReference type="CDD" id="cd14752">
    <property type="entry name" value="GH31_N"/>
    <property type="match status" value="1"/>
</dbReference>
<dbReference type="GO" id="GO:0006491">
    <property type="term" value="P:N-glycan processing"/>
    <property type="evidence" value="ECO:0007669"/>
    <property type="project" value="TreeGrafter"/>
</dbReference>
<evidence type="ECO:0000256" key="11">
    <source>
        <dbReference type="SAM" id="SignalP"/>
    </source>
</evidence>
<evidence type="ECO:0000256" key="5">
    <source>
        <dbReference type="ARBA" id="ARBA00022801"/>
    </source>
</evidence>
<keyword evidence="8 10" id="KW-0326">Glycosidase</keyword>
<dbReference type="InterPro" id="IPR048395">
    <property type="entry name" value="Glyco_hydro_31_C"/>
</dbReference>
<evidence type="ECO:0000256" key="4">
    <source>
        <dbReference type="ARBA" id="ARBA00022729"/>
    </source>
</evidence>
<dbReference type="SUPFAM" id="SSF74650">
    <property type="entry name" value="Galactose mutarotase-like"/>
    <property type="match status" value="1"/>
</dbReference>
<dbReference type="InterPro" id="IPR013780">
    <property type="entry name" value="Glyco_hydro_b"/>
</dbReference>
<evidence type="ECO:0000256" key="6">
    <source>
        <dbReference type="ARBA" id="ARBA00022824"/>
    </source>
</evidence>
<dbReference type="GO" id="GO:0090599">
    <property type="term" value="F:alpha-glucosidase activity"/>
    <property type="evidence" value="ECO:0007669"/>
    <property type="project" value="TreeGrafter"/>
</dbReference>
<sequence>MLIKSLLIIVLATLAFSADHGTFKDCARVDFCTNLRTRTPSDDYSVDSGSVSASTDSNTLTATLKSNNGGSDLTLTLSGLQQNTFRVKIAEVDSTRYELQDVLDGEPEGLNFDDVQIGDDSVTVTTASGSNSATVTFSPFNIEFGKDGATEVVFNGDRLTVANNDVTAPFSFGITFPEGLQLYGIHEHCDSLALQNTGPGGTDPYRFKNSDVAFYELNSPMALYGAVPVLYGHGPTATAGVFLHNAAEQWIETTSNNEDGGSQAYFMAEIGTLDVFVLLGPNPIEVVRQYTKLTGTAHLPQLWTLGYHQSRYSYETQDDAKDVVSNFDSNNFQLDALWLDIDYTDAYKYFTWNPSTYSDPVGLQDTLASTNKKLVTIIDPHIKVEAGYSVYDGALANDLFVKNADGSVFEGPCWPGTSSYMDFLNPAAREYYGSMYSYDNFPGSTPTLAGTWNDMNEPSVFDNSLEMTLPADGLHIGNVRHREIHNIYGFLHTMATHQGLLARDNGERRPFVLTRSHFAGSQRYTAFWTGDNQADWTYLHAAVQECLNANILGLVFCGADVGGFFNNPTNELMERWYQAGAWLPFYRAHSNKDTNRREPYLLPEDSQAIIREAIQTRYKHLPVWYTLFYEHTRTGDPIIRPLFYQYPEETDAYHVDGQILVGTDILVRAVYDYSGATDLDVYFPGGENEVWISSTSDDVRAGTGQINVPVARENSPTYYRRGAVIVRKDTVRPNTVEMTDDSHTLYYTVNEDNTAHGTVYLDDGVSFKYRDDSDFKYISIDVDGDNVSFTTIDGNGDYEFVVDKIVRRDIANFPKGGKSGSYKETVITRDANGDLLKNIKIGSTKNLIVKLK</sequence>
<dbReference type="EMBL" id="JALNTZ010000009">
    <property type="protein sequence ID" value="KAJ3640647.1"/>
    <property type="molecule type" value="Genomic_DNA"/>
</dbReference>
<dbReference type="PANTHER" id="PTHR22762:SF54">
    <property type="entry name" value="BCDNA.GH04962"/>
    <property type="match status" value="1"/>
</dbReference>
<evidence type="ECO:0000256" key="9">
    <source>
        <dbReference type="ARBA" id="ARBA00042895"/>
    </source>
</evidence>
<evidence type="ECO:0000256" key="8">
    <source>
        <dbReference type="ARBA" id="ARBA00023295"/>
    </source>
</evidence>
<feature type="domain" description="Glycoside hydrolase family 31 TIM barrel" evidence="12">
    <location>
        <begin position="298"/>
        <end position="627"/>
    </location>
</feature>
<feature type="domain" description="Glycosyl hydrolase family 31 C-terminal" evidence="14">
    <location>
        <begin position="635"/>
        <end position="725"/>
    </location>
</feature>
<dbReference type="GO" id="GO:0030246">
    <property type="term" value="F:carbohydrate binding"/>
    <property type="evidence" value="ECO:0007669"/>
    <property type="project" value="InterPro"/>
</dbReference>
<keyword evidence="16" id="KW-1185">Reference proteome</keyword>
<dbReference type="Gene3D" id="2.60.40.1180">
    <property type="entry name" value="Golgi alpha-mannosidase II"/>
    <property type="match status" value="2"/>
</dbReference>
<comment type="caution">
    <text evidence="15">The sequence shown here is derived from an EMBL/GenBank/DDBJ whole genome shotgun (WGS) entry which is preliminary data.</text>
</comment>
<dbReference type="Proteomes" id="UP001168821">
    <property type="component" value="Unassembled WGS sequence"/>
</dbReference>
<dbReference type="InterPro" id="IPR011013">
    <property type="entry name" value="Gal_mutarotase_sf_dom"/>
</dbReference>
<comment type="subcellular location">
    <subcellularLocation>
        <location evidence="1">Endoplasmic reticulum</location>
    </subcellularLocation>
</comment>
<dbReference type="InterPro" id="IPR025887">
    <property type="entry name" value="Glyco_hydro_31_N_dom"/>
</dbReference>
<keyword evidence="5 10" id="KW-0378">Hydrolase</keyword>
<accession>A0AA38HPW2</accession>
<evidence type="ECO:0000259" key="14">
    <source>
        <dbReference type="Pfam" id="PF21365"/>
    </source>
</evidence>
<keyword evidence="7" id="KW-0325">Glycoprotein</keyword>
<dbReference type="SUPFAM" id="SSF51011">
    <property type="entry name" value="Glycosyl hydrolase domain"/>
    <property type="match status" value="1"/>
</dbReference>
<evidence type="ECO:0000256" key="10">
    <source>
        <dbReference type="RuleBase" id="RU361185"/>
    </source>
</evidence>
<keyword evidence="6" id="KW-0256">Endoplasmic reticulum</keyword>
<protein>
    <recommendedName>
        <fullName evidence="9">Glucosidase II subunit alpha</fullName>
    </recommendedName>
</protein>
<evidence type="ECO:0000259" key="13">
    <source>
        <dbReference type="Pfam" id="PF13802"/>
    </source>
</evidence>
<keyword evidence="4 11" id="KW-0732">Signal</keyword>
<dbReference type="SUPFAM" id="SSF51445">
    <property type="entry name" value="(Trans)glycosidases"/>
    <property type="match status" value="1"/>
</dbReference>
<evidence type="ECO:0000313" key="16">
    <source>
        <dbReference type="Proteomes" id="UP001168821"/>
    </source>
</evidence>
<dbReference type="Gene3D" id="2.60.40.1760">
    <property type="entry name" value="glycosyl hydrolase (family 31)"/>
    <property type="match status" value="1"/>
</dbReference>
<evidence type="ECO:0000256" key="1">
    <source>
        <dbReference type="ARBA" id="ARBA00004240"/>
    </source>
</evidence>
<evidence type="ECO:0000256" key="2">
    <source>
        <dbReference type="ARBA" id="ARBA00004833"/>
    </source>
</evidence>
<evidence type="ECO:0000313" key="15">
    <source>
        <dbReference type="EMBL" id="KAJ3640647.1"/>
    </source>
</evidence>
<evidence type="ECO:0000256" key="3">
    <source>
        <dbReference type="ARBA" id="ARBA00007806"/>
    </source>
</evidence>
<dbReference type="PANTHER" id="PTHR22762">
    <property type="entry name" value="ALPHA-GLUCOSIDASE"/>
    <property type="match status" value="1"/>
</dbReference>
<feature type="signal peptide" evidence="11">
    <location>
        <begin position="1"/>
        <end position="17"/>
    </location>
</feature>